<gene>
    <name evidence="2" type="ORF">FJT64_001465</name>
</gene>
<dbReference type="EMBL" id="VIIS01002197">
    <property type="protein sequence ID" value="KAF0287340.1"/>
    <property type="molecule type" value="Genomic_DNA"/>
</dbReference>
<evidence type="ECO:0000313" key="2">
    <source>
        <dbReference type="EMBL" id="KAF0287340.1"/>
    </source>
</evidence>
<dbReference type="Proteomes" id="UP000440578">
    <property type="component" value="Unassembled WGS sequence"/>
</dbReference>
<name>A0A6A4V837_AMPAM</name>
<protein>
    <submittedName>
        <fullName evidence="2">Uncharacterized protein</fullName>
    </submittedName>
</protein>
<comment type="caution">
    <text evidence="2">The sequence shown here is derived from an EMBL/GenBank/DDBJ whole genome shotgun (WGS) entry which is preliminary data.</text>
</comment>
<sequence>MSAEAPATVELSDAAMSRIKQMLDGSIATVIAAFETKFNSMQQRIDVLEGEVMDRDVEIRSLHEQLVRQGKALEEQQERTEGIDLNRRLSTLILTCDDFISKTTDEDVEQKISQVLNQRFPWLNMTPKDIQSAHRLQANNKVIVRFVKRRMRDAVYEGRFELVNRTARDARRLSPLYITESLTPKNREVYSYLLEARKPVNGSKITSVFSRRGLVFCRVERGGPNISVPDLQRAQRIPERSLDLQREPWWELTSDRYRSHGYSQ</sequence>
<keyword evidence="3" id="KW-1185">Reference proteome</keyword>
<evidence type="ECO:0000313" key="3">
    <source>
        <dbReference type="Proteomes" id="UP000440578"/>
    </source>
</evidence>
<keyword evidence="1" id="KW-0175">Coiled coil</keyword>
<evidence type="ECO:0000256" key="1">
    <source>
        <dbReference type="SAM" id="Coils"/>
    </source>
</evidence>
<dbReference type="AlphaFoldDB" id="A0A6A4V837"/>
<feature type="coiled-coil region" evidence="1">
    <location>
        <begin position="31"/>
        <end position="79"/>
    </location>
</feature>
<organism evidence="2 3">
    <name type="scientific">Amphibalanus amphitrite</name>
    <name type="common">Striped barnacle</name>
    <name type="synonym">Balanus amphitrite</name>
    <dbReference type="NCBI Taxonomy" id="1232801"/>
    <lineage>
        <taxon>Eukaryota</taxon>
        <taxon>Metazoa</taxon>
        <taxon>Ecdysozoa</taxon>
        <taxon>Arthropoda</taxon>
        <taxon>Crustacea</taxon>
        <taxon>Multicrustacea</taxon>
        <taxon>Cirripedia</taxon>
        <taxon>Thoracica</taxon>
        <taxon>Thoracicalcarea</taxon>
        <taxon>Balanomorpha</taxon>
        <taxon>Balanoidea</taxon>
        <taxon>Balanidae</taxon>
        <taxon>Amphibalaninae</taxon>
        <taxon>Amphibalanus</taxon>
    </lineage>
</organism>
<reference evidence="2 3" key="1">
    <citation type="submission" date="2019-07" db="EMBL/GenBank/DDBJ databases">
        <title>Draft genome assembly of a fouling barnacle, Amphibalanus amphitrite (Darwin, 1854): The first reference genome for Thecostraca.</title>
        <authorList>
            <person name="Kim W."/>
        </authorList>
    </citation>
    <scope>NUCLEOTIDE SEQUENCE [LARGE SCALE GENOMIC DNA]</scope>
    <source>
        <strain evidence="2">SNU_AA5</strain>
        <tissue evidence="2">Soma without cirri and trophi</tissue>
    </source>
</reference>
<dbReference type="OrthoDB" id="8196581at2759"/>
<proteinExistence type="predicted"/>
<accession>A0A6A4V837</accession>